<gene>
    <name evidence="2" type="ORF">V6N12_046194</name>
</gene>
<dbReference type="InterPro" id="IPR036397">
    <property type="entry name" value="RNaseH_sf"/>
</dbReference>
<accession>A0ABR2APK5</accession>
<dbReference type="SUPFAM" id="SSF53098">
    <property type="entry name" value="Ribonuclease H-like"/>
    <property type="match status" value="1"/>
</dbReference>
<dbReference type="InterPro" id="IPR044730">
    <property type="entry name" value="RNase_H-like_dom_plant"/>
</dbReference>
<protein>
    <recommendedName>
        <fullName evidence="1">RNase H type-1 domain-containing protein</fullName>
    </recommendedName>
</protein>
<dbReference type="PANTHER" id="PTHR47723">
    <property type="entry name" value="OS05G0353850 PROTEIN"/>
    <property type="match status" value="1"/>
</dbReference>
<dbReference type="CDD" id="cd06222">
    <property type="entry name" value="RNase_H_like"/>
    <property type="match status" value="1"/>
</dbReference>
<dbReference type="Gene3D" id="3.30.420.10">
    <property type="entry name" value="Ribonuclease H-like superfamily/Ribonuclease H"/>
    <property type="match status" value="1"/>
</dbReference>
<dbReference type="Pfam" id="PF13456">
    <property type="entry name" value="RVT_3"/>
    <property type="match status" value="1"/>
</dbReference>
<dbReference type="InterPro" id="IPR053151">
    <property type="entry name" value="RNase_H-like"/>
</dbReference>
<comment type="caution">
    <text evidence="2">The sequence shown here is derived from an EMBL/GenBank/DDBJ whole genome shotgun (WGS) entry which is preliminary data.</text>
</comment>
<sequence>MGRVDAPTAEFLTIVEAIKIFGSSSWASSHQVTVESDCSNVVSWFLQPHNAPYSFMQSIISCRRKWARWKWELELIPREANEVADNLAKRGINRSHDIFCLPPG</sequence>
<organism evidence="2 3">
    <name type="scientific">Hibiscus sabdariffa</name>
    <name type="common">roselle</name>
    <dbReference type="NCBI Taxonomy" id="183260"/>
    <lineage>
        <taxon>Eukaryota</taxon>
        <taxon>Viridiplantae</taxon>
        <taxon>Streptophyta</taxon>
        <taxon>Embryophyta</taxon>
        <taxon>Tracheophyta</taxon>
        <taxon>Spermatophyta</taxon>
        <taxon>Magnoliopsida</taxon>
        <taxon>eudicotyledons</taxon>
        <taxon>Gunneridae</taxon>
        <taxon>Pentapetalae</taxon>
        <taxon>rosids</taxon>
        <taxon>malvids</taxon>
        <taxon>Malvales</taxon>
        <taxon>Malvaceae</taxon>
        <taxon>Malvoideae</taxon>
        <taxon>Hibiscus</taxon>
    </lineage>
</organism>
<keyword evidence="3" id="KW-1185">Reference proteome</keyword>
<name>A0ABR2APK5_9ROSI</name>
<dbReference type="InterPro" id="IPR012337">
    <property type="entry name" value="RNaseH-like_sf"/>
</dbReference>
<dbReference type="InterPro" id="IPR002156">
    <property type="entry name" value="RNaseH_domain"/>
</dbReference>
<feature type="domain" description="RNase H type-1" evidence="1">
    <location>
        <begin position="8"/>
        <end position="90"/>
    </location>
</feature>
<dbReference type="Proteomes" id="UP001472677">
    <property type="component" value="Unassembled WGS sequence"/>
</dbReference>
<reference evidence="2 3" key="1">
    <citation type="journal article" date="2024" name="G3 (Bethesda)">
        <title>Genome assembly of Hibiscus sabdariffa L. provides insights into metabolisms of medicinal natural products.</title>
        <authorList>
            <person name="Kim T."/>
        </authorList>
    </citation>
    <scope>NUCLEOTIDE SEQUENCE [LARGE SCALE GENOMIC DNA]</scope>
    <source>
        <strain evidence="2">TK-2024</strain>
        <tissue evidence="2">Old leaves</tissue>
    </source>
</reference>
<proteinExistence type="predicted"/>
<evidence type="ECO:0000313" key="3">
    <source>
        <dbReference type="Proteomes" id="UP001472677"/>
    </source>
</evidence>
<dbReference type="EMBL" id="JBBPBM010000426">
    <property type="protein sequence ID" value="KAK8495505.1"/>
    <property type="molecule type" value="Genomic_DNA"/>
</dbReference>
<evidence type="ECO:0000259" key="1">
    <source>
        <dbReference type="Pfam" id="PF13456"/>
    </source>
</evidence>
<dbReference type="PANTHER" id="PTHR47723:SF22">
    <property type="entry name" value="RNASE H TYPE-1 DOMAIN-CONTAINING PROTEIN"/>
    <property type="match status" value="1"/>
</dbReference>
<evidence type="ECO:0000313" key="2">
    <source>
        <dbReference type="EMBL" id="KAK8495505.1"/>
    </source>
</evidence>